<gene>
    <name evidence="3" type="ORF">JI435_418350</name>
</gene>
<dbReference type="AlphaFoldDB" id="A0A7U2FCC6"/>
<reference evidence="4" key="1">
    <citation type="journal article" date="2021" name="BMC Genomics">
        <title>Chromosome-level genome assembly and manually-curated proteome of model necrotroph Parastagonospora nodorum Sn15 reveals a genome-wide trove of candidate effector homologs, and redundancy of virulence-related functions within an accessory chromosome.</title>
        <authorList>
            <person name="Bertazzoni S."/>
            <person name="Jones D.A.B."/>
            <person name="Phan H.T."/>
            <person name="Tan K.-C."/>
            <person name="Hane J.K."/>
        </authorList>
    </citation>
    <scope>NUCLEOTIDE SEQUENCE [LARGE SCALE GENOMIC DNA]</scope>
    <source>
        <strain evidence="4">SN15 / ATCC MYA-4574 / FGSC 10173)</strain>
    </source>
</reference>
<dbReference type="EMBL" id="CP069036">
    <property type="protein sequence ID" value="QRD02648.1"/>
    <property type="molecule type" value="Genomic_DNA"/>
</dbReference>
<feature type="transmembrane region" description="Helical" evidence="2">
    <location>
        <begin position="35"/>
        <end position="55"/>
    </location>
</feature>
<accession>A0A7U2FCC6</accession>
<sequence length="142" mass="15362">MQGSENLTDLESMQDVGEAVPGCDSTNEHQLAVSLKAPLCGLVLLFAMWFILNFFSSPQFAVLPASDNLPERHYPSPRISGSVSYLSNSNSYGDSQRFRSIARHAALPDSLLPTNGLTQTGYFPDNQHANACARVGPWCTAG</sequence>
<evidence type="ECO:0000256" key="2">
    <source>
        <dbReference type="SAM" id="Phobius"/>
    </source>
</evidence>
<keyword evidence="4" id="KW-1185">Reference proteome</keyword>
<proteinExistence type="predicted"/>
<evidence type="ECO:0000313" key="3">
    <source>
        <dbReference type="EMBL" id="QRD02648.1"/>
    </source>
</evidence>
<dbReference type="Proteomes" id="UP000663193">
    <property type="component" value="Chromosome 14"/>
</dbReference>
<name>A0A7U2FCC6_PHANO</name>
<keyword evidence="2" id="KW-0812">Transmembrane</keyword>
<organism evidence="3 4">
    <name type="scientific">Phaeosphaeria nodorum (strain SN15 / ATCC MYA-4574 / FGSC 10173)</name>
    <name type="common">Glume blotch fungus</name>
    <name type="synonym">Parastagonospora nodorum</name>
    <dbReference type="NCBI Taxonomy" id="321614"/>
    <lineage>
        <taxon>Eukaryota</taxon>
        <taxon>Fungi</taxon>
        <taxon>Dikarya</taxon>
        <taxon>Ascomycota</taxon>
        <taxon>Pezizomycotina</taxon>
        <taxon>Dothideomycetes</taxon>
        <taxon>Pleosporomycetidae</taxon>
        <taxon>Pleosporales</taxon>
        <taxon>Pleosporineae</taxon>
        <taxon>Phaeosphaeriaceae</taxon>
        <taxon>Parastagonospora</taxon>
    </lineage>
</organism>
<evidence type="ECO:0000256" key="1">
    <source>
        <dbReference type="SAM" id="MobiDB-lite"/>
    </source>
</evidence>
<keyword evidence="2" id="KW-1133">Transmembrane helix</keyword>
<evidence type="ECO:0000313" key="4">
    <source>
        <dbReference type="Proteomes" id="UP000663193"/>
    </source>
</evidence>
<feature type="region of interest" description="Disordered" evidence="1">
    <location>
        <begin position="1"/>
        <end position="21"/>
    </location>
</feature>
<feature type="compositionally biased region" description="Polar residues" evidence="1">
    <location>
        <begin position="1"/>
        <end position="11"/>
    </location>
</feature>
<keyword evidence="2" id="KW-0472">Membrane</keyword>
<protein>
    <submittedName>
        <fullName evidence="3">Uncharacterized protein</fullName>
    </submittedName>
</protein>
<dbReference type="VEuPathDB" id="FungiDB:JI435_418350"/>